<keyword evidence="1" id="KW-0812">Transmembrane</keyword>
<feature type="transmembrane region" description="Helical" evidence="1">
    <location>
        <begin position="138"/>
        <end position="156"/>
    </location>
</feature>
<evidence type="ECO:0008006" key="4">
    <source>
        <dbReference type="Google" id="ProtNLM"/>
    </source>
</evidence>
<feature type="transmembrane region" description="Helical" evidence="1">
    <location>
        <begin position="104"/>
        <end position="126"/>
    </location>
</feature>
<dbReference type="RefSeq" id="WP_057976042.1">
    <property type="nucleotide sequence ID" value="NZ_LKHP01000001.1"/>
</dbReference>
<accession>A0A0R3JWN1</accession>
<gene>
    <name evidence="2" type="ORF">ABG79_00126</name>
</gene>
<sequence>MRRNSLLTFLSALIPGVGYMYLGLVRRGIQFLILFLLVEPVFDMVGLGFLSTIVKVPIWFYTFFDTFNLANKIDRGEIVHDSDLFGNGNFRINESISNLFSNKFLTLVGWGLILIGIIAVFNKMFYGYELYNLIRSYISTYFVPVLFIAIGAYLLLKNKRL</sequence>
<keyword evidence="3" id="KW-1185">Reference proteome</keyword>
<keyword evidence="1" id="KW-1133">Transmembrane helix</keyword>
<dbReference type="STRING" id="908809.ABG79_00126"/>
<evidence type="ECO:0000313" key="3">
    <source>
        <dbReference type="Proteomes" id="UP000052015"/>
    </source>
</evidence>
<comment type="caution">
    <text evidence="2">The sequence shown here is derived from an EMBL/GenBank/DDBJ whole genome shotgun (WGS) entry which is preliminary data.</text>
</comment>
<reference evidence="2 3" key="1">
    <citation type="submission" date="2015-09" db="EMBL/GenBank/DDBJ databases">
        <title>Draft genome sequence of a Caloramator mitchellensis, a moderate thermophile from the Great Artesian Basin of Australia.</title>
        <authorList>
            <person name="Patel B.K."/>
        </authorList>
    </citation>
    <scope>NUCLEOTIDE SEQUENCE [LARGE SCALE GENOMIC DNA]</scope>
    <source>
        <strain evidence="2 3">VF08</strain>
    </source>
</reference>
<evidence type="ECO:0000313" key="2">
    <source>
        <dbReference type="EMBL" id="KRQ87961.1"/>
    </source>
</evidence>
<dbReference type="OrthoDB" id="82335at2"/>
<keyword evidence="1" id="KW-0472">Membrane</keyword>
<dbReference type="Proteomes" id="UP000052015">
    <property type="component" value="Unassembled WGS sequence"/>
</dbReference>
<protein>
    <recommendedName>
        <fullName evidence="4">TM2 domain protein</fullName>
    </recommendedName>
</protein>
<dbReference type="AlphaFoldDB" id="A0A0R3JWN1"/>
<organism evidence="2 3">
    <name type="scientific">Caloramator mitchellensis</name>
    <dbReference type="NCBI Taxonomy" id="908809"/>
    <lineage>
        <taxon>Bacteria</taxon>
        <taxon>Bacillati</taxon>
        <taxon>Bacillota</taxon>
        <taxon>Clostridia</taxon>
        <taxon>Eubacteriales</taxon>
        <taxon>Clostridiaceae</taxon>
        <taxon>Caloramator</taxon>
    </lineage>
</organism>
<name>A0A0R3JWN1_CALMK</name>
<evidence type="ECO:0000256" key="1">
    <source>
        <dbReference type="SAM" id="Phobius"/>
    </source>
</evidence>
<dbReference type="EMBL" id="LKHP01000001">
    <property type="protein sequence ID" value="KRQ87961.1"/>
    <property type="molecule type" value="Genomic_DNA"/>
</dbReference>
<proteinExistence type="predicted"/>